<dbReference type="AlphaFoldDB" id="D9STP7"/>
<dbReference type="OrthoDB" id="1931502at2"/>
<comment type="subcellular location">
    <subcellularLocation>
        <location evidence="1">Membrane</location>
        <topology evidence="1">Multi-pass membrane protein</topology>
    </subcellularLocation>
</comment>
<feature type="transmembrane region" description="Helical" evidence="8">
    <location>
        <begin position="273"/>
        <end position="293"/>
    </location>
</feature>
<evidence type="ECO:0000313" key="10">
    <source>
        <dbReference type="Proteomes" id="UP000002730"/>
    </source>
</evidence>
<gene>
    <name evidence="9" type="ordered locus">Clocel_3091</name>
</gene>
<keyword evidence="6 8" id="KW-1133">Transmembrane helix</keyword>
<dbReference type="STRING" id="573061.Clocel_3091"/>
<organism evidence="9 10">
    <name type="scientific">Clostridium cellulovorans (strain ATCC 35296 / DSM 3052 / OCM 3 / 743B)</name>
    <dbReference type="NCBI Taxonomy" id="573061"/>
    <lineage>
        <taxon>Bacteria</taxon>
        <taxon>Bacillati</taxon>
        <taxon>Bacillota</taxon>
        <taxon>Clostridia</taxon>
        <taxon>Eubacteriales</taxon>
        <taxon>Clostridiaceae</taxon>
        <taxon>Clostridium</taxon>
    </lineage>
</organism>
<evidence type="ECO:0000256" key="2">
    <source>
        <dbReference type="ARBA" id="ARBA00007998"/>
    </source>
</evidence>
<dbReference type="GO" id="GO:0009847">
    <property type="term" value="P:spore germination"/>
    <property type="evidence" value="ECO:0007669"/>
    <property type="project" value="InterPro"/>
</dbReference>
<reference evidence="9 10" key="1">
    <citation type="submission" date="2010-08" db="EMBL/GenBank/DDBJ databases">
        <title>Complete sequence of Clostridium cellulovorans 743B.</title>
        <authorList>
            <consortium name="US DOE Joint Genome Institute"/>
            <person name="Lucas S."/>
            <person name="Copeland A."/>
            <person name="Lapidus A."/>
            <person name="Cheng J.-F."/>
            <person name="Bruce D."/>
            <person name="Goodwin L."/>
            <person name="Pitluck S."/>
            <person name="Chertkov O."/>
            <person name="Detter J.C."/>
            <person name="Han C."/>
            <person name="Tapia R."/>
            <person name="Land M."/>
            <person name="Hauser L."/>
            <person name="Chang Y.-J."/>
            <person name="Jeffries C."/>
            <person name="Kyrpides N."/>
            <person name="Ivanova N."/>
            <person name="Mikhailova N."/>
            <person name="Hemme C.L."/>
            <person name="Woyke T."/>
        </authorList>
    </citation>
    <scope>NUCLEOTIDE SEQUENCE [LARGE SCALE GENOMIC DNA]</scope>
    <source>
        <strain evidence="10">ATCC 35296 / DSM 3052 / OCM 3 / 743B</strain>
    </source>
</reference>
<keyword evidence="5 8" id="KW-0812">Transmembrane</keyword>
<evidence type="ECO:0000256" key="5">
    <source>
        <dbReference type="ARBA" id="ARBA00022692"/>
    </source>
</evidence>
<accession>D9STP7</accession>
<proteinExistence type="inferred from homology"/>
<name>D9STP7_CLOC7</name>
<dbReference type="PANTHER" id="PTHR34975:SF2">
    <property type="entry name" value="SPORE GERMINATION PROTEIN A2"/>
    <property type="match status" value="1"/>
</dbReference>
<evidence type="ECO:0000313" key="9">
    <source>
        <dbReference type="EMBL" id="ADL52781.1"/>
    </source>
</evidence>
<evidence type="ECO:0000256" key="4">
    <source>
        <dbReference type="ARBA" id="ARBA00022544"/>
    </source>
</evidence>
<dbReference type="GO" id="GO:0016020">
    <property type="term" value="C:membrane"/>
    <property type="evidence" value="ECO:0007669"/>
    <property type="project" value="UniProtKB-SubCell"/>
</dbReference>
<feature type="transmembrane region" description="Helical" evidence="8">
    <location>
        <begin position="149"/>
        <end position="169"/>
    </location>
</feature>
<dbReference type="eggNOG" id="COG0814">
    <property type="taxonomic scope" value="Bacteria"/>
</dbReference>
<dbReference type="Pfam" id="PF03845">
    <property type="entry name" value="Spore_permease"/>
    <property type="match status" value="1"/>
</dbReference>
<keyword evidence="4" id="KW-0309">Germination</keyword>
<dbReference type="KEGG" id="ccb:Clocel_3091"/>
<dbReference type="EMBL" id="CP002160">
    <property type="protein sequence ID" value="ADL52781.1"/>
    <property type="molecule type" value="Genomic_DNA"/>
</dbReference>
<feature type="transmembrane region" description="Helical" evidence="8">
    <location>
        <begin position="42"/>
        <end position="61"/>
    </location>
</feature>
<feature type="transmembrane region" description="Helical" evidence="8">
    <location>
        <begin position="300"/>
        <end position="320"/>
    </location>
</feature>
<evidence type="ECO:0000256" key="3">
    <source>
        <dbReference type="ARBA" id="ARBA00022448"/>
    </source>
</evidence>
<sequence length="367" mass="41349">MQEGKLNNLSNLDFIKTIFICNVGLGGFIFGSNLSKSVGKSGMIFVLVAGLAVYLSMLLVYKAMELNHFRSFDVVVEKAFGTTLGKVFIVEMIITLLIITSIQLRVYALAAGTVLLERTAVELIMVTYLIIAIYLARGGSESVVRFNQIIAWIVIVPVVILLVYCMFRGEIKNALPFVDLERKEVLTGFKDGIEIFGAIILIYFFIPLLKDKENVPKVLTKSICLSTIYYVFLFFTFLTFFGAQKLEDFQYPFISMVKNINEVSSFFERLDSIIVTIFLLSTITAFCNLFYFLSELIKKIFCFSYSGFAMTISIPLVYLLSRLPQNIAAVNAIRTLILPLLLAINLVIIPILIILSSKKRGENHEKK</sequence>
<dbReference type="HOGENOM" id="CLU_047547_0_2_9"/>
<dbReference type="Proteomes" id="UP000002730">
    <property type="component" value="Chromosome"/>
</dbReference>
<dbReference type="InterPro" id="IPR004761">
    <property type="entry name" value="Spore_GerAB"/>
</dbReference>
<dbReference type="NCBIfam" id="TIGR00912">
    <property type="entry name" value="2A0309"/>
    <property type="match status" value="1"/>
</dbReference>
<feature type="transmembrane region" description="Helical" evidence="8">
    <location>
        <begin position="120"/>
        <end position="137"/>
    </location>
</feature>
<feature type="transmembrane region" description="Helical" evidence="8">
    <location>
        <begin position="332"/>
        <end position="355"/>
    </location>
</feature>
<evidence type="ECO:0000256" key="8">
    <source>
        <dbReference type="SAM" id="Phobius"/>
    </source>
</evidence>
<keyword evidence="7 8" id="KW-0472">Membrane</keyword>
<feature type="transmembrane region" description="Helical" evidence="8">
    <location>
        <begin position="189"/>
        <end position="206"/>
    </location>
</feature>
<keyword evidence="10" id="KW-1185">Reference proteome</keyword>
<feature type="transmembrane region" description="Helical" evidence="8">
    <location>
        <begin position="218"/>
        <end position="243"/>
    </location>
</feature>
<feature type="transmembrane region" description="Helical" evidence="8">
    <location>
        <begin position="12"/>
        <end position="30"/>
    </location>
</feature>
<evidence type="ECO:0000256" key="7">
    <source>
        <dbReference type="ARBA" id="ARBA00023136"/>
    </source>
</evidence>
<protein>
    <submittedName>
        <fullName evidence="9">Spore germination protein</fullName>
    </submittedName>
</protein>
<feature type="transmembrane region" description="Helical" evidence="8">
    <location>
        <begin position="87"/>
        <end position="108"/>
    </location>
</feature>
<evidence type="ECO:0000256" key="6">
    <source>
        <dbReference type="ARBA" id="ARBA00022989"/>
    </source>
</evidence>
<comment type="similarity">
    <text evidence="2">Belongs to the amino acid-polyamine-organocation (APC) superfamily. Spore germination protein (SGP) (TC 2.A.3.9) family.</text>
</comment>
<keyword evidence="3" id="KW-0813">Transport</keyword>
<dbReference type="PANTHER" id="PTHR34975">
    <property type="entry name" value="SPORE GERMINATION PROTEIN A2"/>
    <property type="match status" value="1"/>
</dbReference>
<evidence type="ECO:0000256" key="1">
    <source>
        <dbReference type="ARBA" id="ARBA00004141"/>
    </source>
</evidence>
<dbReference type="RefSeq" id="WP_010075877.1">
    <property type="nucleotide sequence ID" value="NC_014393.1"/>
</dbReference>